<name>A0A8W8NC18_MAGGI</name>
<feature type="compositionally biased region" description="Polar residues" evidence="2">
    <location>
        <begin position="27"/>
        <end position="41"/>
    </location>
</feature>
<keyword evidence="1" id="KW-0175">Coiled coil</keyword>
<dbReference type="PANTHER" id="PTHR34605:SF3">
    <property type="entry name" value="P CELL-TYPE AGGLUTINATION PROTEIN MAP4-LIKE-RELATED"/>
    <property type="match status" value="1"/>
</dbReference>
<reference evidence="3" key="1">
    <citation type="submission" date="2022-08" db="UniProtKB">
        <authorList>
            <consortium name="EnsemblMetazoa"/>
        </authorList>
    </citation>
    <scope>IDENTIFICATION</scope>
    <source>
        <strain evidence="3">05x7-T-G4-1.051#20</strain>
    </source>
</reference>
<dbReference type="Proteomes" id="UP000005408">
    <property type="component" value="Unassembled WGS sequence"/>
</dbReference>
<dbReference type="InterPro" id="IPR036514">
    <property type="entry name" value="SGNH_hydro_sf"/>
</dbReference>
<dbReference type="PANTHER" id="PTHR34605">
    <property type="entry name" value="PHAGE_INTEGRASE DOMAIN-CONTAINING PROTEIN"/>
    <property type="match status" value="1"/>
</dbReference>
<dbReference type="SUPFAM" id="SSF52266">
    <property type="entry name" value="SGNH hydrolase"/>
    <property type="match status" value="1"/>
</dbReference>
<evidence type="ECO:0000313" key="3">
    <source>
        <dbReference type="EnsemblMetazoa" id="G517.1:cds"/>
    </source>
</evidence>
<evidence type="ECO:0000313" key="4">
    <source>
        <dbReference type="Proteomes" id="UP000005408"/>
    </source>
</evidence>
<accession>A0A8W8NC18</accession>
<proteinExistence type="predicted"/>
<evidence type="ECO:0000256" key="2">
    <source>
        <dbReference type="SAM" id="MobiDB-lite"/>
    </source>
</evidence>
<organism evidence="3 4">
    <name type="scientific">Magallana gigas</name>
    <name type="common">Pacific oyster</name>
    <name type="synonym">Crassostrea gigas</name>
    <dbReference type="NCBI Taxonomy" id="29159"/>
    <lineage>
        <taxon>Eukaryota</taxon>
        <taxon>Metazoa</taxon>
        <taxon>Spiralia</taxon>
        <taxon>Lophotrochozoa</taxon>
        <taxon>Mollusca</taxon>
        <taxon>Bivalvia</taxon>
        <taxon>Autobranchia</taxon>
        <taxon>Pteriomorphia</taxon>
        <taxon>Ostreida</taxon>
        <taxon>Ostreoidea</taxon>
        <taxon>Ostreidae</taxon>
        <taxon>Magallana</taxon>
    </lineage>
</organism>
<keyword evidence="4" id="KW-1185">Reference proteome</keyword>
<evidence type="ECO:0000256" key="1">
    <source>
        <dbReference type="SAM" id="Coils"/>
    </source>
</evidence>
<feature type="coiled-coil region" evidence="1">
    <location>
        <begin position="233"/>
        <end position="296"/>
    </location>
</feature>
<feature type="region of interest" description="Disordered" evidence="2">
    <location>
        <begin position="1"/>
        <end position="51"/>
    </location>
</feature>
<dbReference type="Gene3D" id="3.40.50.1110">
    <property type="entry name" value="SGNH hydrolase"/>
    <property type="match status" value="1"/>
</dbReference>
<protein>
    <recommendedName>
        <fullName evidence="5">SGNH hydrolase-type esterase domain-containing protein</fullName>
    </recommendedName>
</protein>
<dbReference type="EnsemblMetazoa" id="G517.1">
    <property type="protein sequence ID" value="G517.1:cds"/>
    <property type="gene ID" value="G517"/>
</dbReference>
<sequence length="329" mass="36494">MPKTKKTDLSAWGPETTEAREGRACKQQHSSRAGSATSSGESDGGFPFPSALHSTHDGGAIHHCGRTNRCYWLIPARIDRNGTSIKRSKTDQCGRGVTLSVNASHGITCPVKAMLEFLQVRPSITGPLFCHFSGKPLTRYQFSAVLAKVLAQSSIDSVNKVWVIGSSIVKRASIASRERKGGLKLGIVNTEIWWQGYGGMVLSQLLPKLRVLRRIENDTDVLIIHCGANSLGLIELKSLLEKLQDTLEQIAKLFPRSKLVWSNLLPRFNWRYSEDIRAMEDSRKRVNREAILLREKKMSKLWPLMTICVEVLPPSLMVFGPPIVAVAVP</sequence>
<evidence type="ECO:0008006" key="5">
    <source>
        <dbReference type="Google" id="ProtNLM"/>
    </source>
</evidence>
<dbReference type="AlphaFoldDB" id="A0A8W8NC18"/>
<dbReference type="InterPro" id="IPR052925">
    <property type="entry name" value="Phage_Integrase-like_Recomb"/>
</dbReference>